<proteinExistence type="predicted"/>
<evidence type="ECO:0000313" key="1">
    <source>
        <dbReference type="EMBL" id="MXR40195.1"/>
    </source>
</evidence>
<reference evidence="1 2" key="1">
    <citation type="submission" date="2019-12" db="EMBL/GenBank/DDBJ databases">
        <title>Isolation and characterization of three novel carbon monoxide-oxidizing members of Halobacteria from salione crusts and soils.</title>
        <authorList>
            <person name="Myers M.R."/>
            <person name="King G.M."/>
        </authorList>
    </citation>
    <scope>NUCLEOTIDE SEQUENCE [LARGE SCALE GENOMIC DNA]</scope>
    <source>
        <strain evidence="1 2">WSA2</strain>
    </source>
</reference>
<keyword evidence="2" id="KW-1185">Reference proteome</keyword>
<accession>A0A6B0SN91</accession>
<sequence>MTGTTVNARILAVVVLVLADVASVGVASAGLPVLRDDSRTEQVLGRTGTDSIVVDGYDLMYDGTGASGITVYVNKSSDSLTADVAVKLLAANGTTVVRERRNDVLLANDPAAVTFEFDRPYGPGEFHRVKIEAAKSL</sequence>
<dbReference type="Proteomes" id="UP000437065">
    <property type="component" value="Unassembled WGS sequence"/>
</dbReference>
<dbReference type="RefSeq" id="WP_159662971.1">
    <property type="nucleotide sequence ID" value="NZ_WUUS01000001.1"/>
</dbReference>
<comment type="caution">
    <text evidence="1">The sequence shown here is derived from an EMBL/GenBank/DDBJ whole genome shotgun (WGS) entry which is preliminary data.</text>
</comment>
<dbReference type="EMBL" id="WUUS01000001">
    <property type="protein sequence ID" value="MXR40195.1"/>
    <property type="molecule type" value="Genomic_DNA"/>
</dbReference>
<name>A0A6B0SN91_9EURY</name>
<evidence type="ECO:0000313" key="2">
    <source>
        <dbReference type="Proteomes" id="UP000437065"/>
    </source>
</evidence>
<protein>
    <submittedName>
        <fullName evidence="1">Uncharacterized protein</fullName>
    </submittedName>
</protein>
<gene>
    <name evidence="1" type="ORF">GRX01_02325</name>
</gene>
<dbReference type="AlphaFoldDB" id="A0A6B0SN91"/>
<organism evidence="1 2">
    <name type="scientific">Halobaculum saliterrae</name>
    <dbReference type="NCBI Taxonomy" id="2073113"/>
    <lineage>
        <taxon>Archaea</taxon>
        <taxon>Methanobacteriati</taxon>
        <taxon>Methanobacteriota</taxon>
        <taxon>Stenosarchaea group</taxon>
        <taxon>Halobacteria</taxon>
        <taxon>Halobacteriales</taxon>
        <taxon>Haloferacaceae</taxon>
        <taxon>Halobaculum</taxon>
    </lineage>
</organism>